<sequence length="62" mass="7488">MEPAVEIVVAVSYHDGRLLRRVILRLKSEREDWWSSRLKRPPSRRNPQQPQCDQLEPIYQLF</sequence>
<proteinExistence type="predicted"/>
<name>A0AAC8UWW5_9LACO</name>
<evidence type="ECO:0000313" key="1">
    <source>
        <dbReference type="EMBL" id="AKP65259.1"/>
    </source>
</evidence>
<protein>
    <submittedName>
        <fullName evidence="1">Uncharacterized protein</fullName>
    </submittedName>
</protein>
<dbReference type="AlphaFoldDB" id="A0AAC8UWW5"/>
<dbReference type="EMBL" id="CP012033">
    <property type="protein sequence ID" value="AKP65259.1"/>
    <property type="molecule type" value="Genomic_DNA"/>
</dbReference>
<keyword evidence="2" id="KW-1185">Reference proteome</keyword>
<organism evidence="1 2">
    <name type="scientific">Levilactobacillus koreensis</name>
    <dbReference type="NCBI Taxonomy" id="637971"/>
    <lineage>
        <taxon>Bacteria</taxon>
        <taxon>Bacillati</taxon>
        <taxon>Bacillota</taxon>
        <taxon>Bacilli</taxon>
        <taxon>Lactobacillales</taxon>
        <taxon>Lactobacillaceae</taxon>
        <taxon>Levilactobacillus</taxon>
    </lineage>
</organism>
<gene>
    <name evidence="1" type="ORF">ABN16_09730</name>
</gene>
<accession>A0AAC8UWW5</accession>
<evidence type="ECO:0000313" key="2">
    <source>
        <dbReference type="Proteomes" id="UP000036000"/>
    </source>
</evidence>
<dbReference type="KEGG" id="lko:ABN16_09730"/>
<dbReference type="Proteomes" id="UP000036000">
    <property type="component" value="Chromosome"/>
</dbReference>
<reference evidence="1 2" key="1">
    <citation type="submission" date="2015-07" db="EMBL/GenBank/DDBJ databases">
        <title>Lactobacillus korensis/26-25/ whole genome sequencing.</title>
        <authorList>
            <person name="Kim M.K."/>
            <person name="Im W.-T."/>
            <person name="Srinivasan S."/>
            <person name="Lee J.-J."/>
        </authorList>
    </citation>
    <scope>NUCLEOTIDE SEQUENCE [LARGE SCALE GENOMIC DNA]</scope>
    <source>
        <strain evidence="1 2">26-25</strain>
    </source>
</reference>